<gene>
    <name evidence="1" type="ORF">QR98_0018820</name>
</gene>
<proteinExistence type="predicted"/>
<accession>A0A131ZZA5</accession>
<dbReference type="EMBL" id="JXLN01005076">
    <property type="protein sequence ID" value="KPM03450.1"/>
    <property type="molecule type" value="Genomic_DNA"/>
</dbReference>
<evidence type="ECO:0000313" key="2">
    <source>
        <dbReference type="Proteomes" id="UP000616769"/>
    </source>
</evidence>
<dbReference type="AlphaFoldDB" id="A0A131ZZA5"/>
<comment type="caution">
    <text evidence="1">The sequence shown here is derived from an EMBL/GenBank/DDBJ whole genome shotgun (WGS) entry which is preliminary data.</text>
</comment>
<reference evidence="1 2" key="1">
    <citation type="journal article" date="2015" name="Parasit. Vectors">
        <title>Draft genome of the scabies mite.</title>
        <authorList>
            <person name="Rider S.D.Jr."/>
            <person name="Morgan M.S."/>
            <person name="Arlian L.G."/>
        </authorList>
    </citation>
    <scope>NUCLEOTIDE SEQUENCE [LARGE SCALE GENOMIC DNA]</scope>
    <source>
        <strain evidence="1">Arlian Lab</strain>
    </source>
</reference>
<dbReference type="Proteomes" id="UP000616769">
    <property type="component" value="Unassembled WGS sequence"/>
</dbReference>
<dbReference type="VEuPathDB" id="VectorBase:SSCA009922"/>
<evidence type="ECO:0000313" key="1">
    <source>
        <dbReference type="EMBL" id="KPM03450.1"/>
    </source>
</evidence>
<sequence>MDLKICNEVACGRSSLEFLSKSVAVEVLIKLSTERLYKDEFPIVLIAYLLIATDSPIKIDCTINASPADFLVKLDCLPFNEIILNDSSQNFVMFRFKYPLSIALNPKQRNHIIR</sequence>
<name>A0A131ZZA5_SARSC</name>
<organism evidence="1 2">
    <name type="scientific">Sarcoptes scabiei</name>
    <name type="common">Itch mite</name>
    <name type="synonym">Acarus scabiei</name>
    <dbReference type="NCBI Taxonomy" id="52283"/>
    <lineage>
        <taxon>Eukaryota</taxon>
        <taxon>Metazoa</taxon>
        <taxon>Ecdysozoa</taxon>
        <taxon>Arthropoda</taxon>
        <taxon>Chelicerata</taxon>
        <taxon>Arachnida</taxon>
        <taxon>Acari</taxon>
        <taxon>Acariformes</taxon>
        <taxon>Sarcoptiformes</taxon>
        <taxon>Astigmata</taxon>
        <taxon>Psoroptidia</taxon>
        <taxon>Sarcoptoidea</taxon>
        <taxon>Sarcoptidae</taxon>
        <taxon>Sarcoptinae</taxon>
        <taxon>Sarcoptes</taxon>
    </lineage>
</organism>
<protein>
    <submittedName>
        <fullName evidence="1">Uncharacterized protein</fullName>
    </submittedName>
</protein>